<accession>A0A6L6QHA0</accession>
<feature type="active site" description="Nucleophile" evidence="4">
    <location>
        <position position="150"/>
    </location>
</feature>
<feature type="chain" id="PRO_5026909057" evidence="5">
    <location>
        <begin position="22"/>
        <end position="341"/>
    </location>
</feature>
<comment type="caution">
    <text evidence="7">The sequence shown here is derived from an EMBL/GenBank/DDBJ whole genome shotgun (WGS) entry which is preliminary data.</text>
</comment>
<reference evidence="7 8" key="1">
    <citation type="submission" date="2019-11" db="EMBL/GenBank/DDBJ databases">
        <title>Type strains purchased from KCTC, JCM and DSMZ.</title>
        <authorList>
            <person name="Lu H."/>
        </authorList>
    </citation>
    <scope>NUCLEOTIDE SEQUENCE [LARGE SCALE GENOMIC DNA]</scope>
    <source>
        <strain evidence="7 8">JCM 31587</strain>
    </source>
</reference>
<gene>
    <name evidence="7" type="ORF">GM658_12865</name>
</gene>
<keyword evidence="2" id="KW-0486">Methionine biosynthesis</keyword>
<dbReference type="InterPro" id="IPR029058">
    <property type="entry name" value="AB_hydrolase_fold"/>
</dbReference>
<dbReference type="GO" id="GO:0009086">
    <property type="term" value="P:methionine biosynthetic process"/>
    <property type="evidence" value="ECO:0007669"/>
    <property type="project" value="UniProtKB-KW"/>
</dbReference>
<dbReference type="InterPro" id="IPR000073">
    <property type="entry name" value="AB_hydrolase_1"/>
</dbReference>
<dbReference type="RefSeq" id="WP_155454445.1">
    <property type="nucleotide sequence ID" value="NZ_WNKX01000008.1"/>
</dbReference>
<dbReference type="Proteomes" id="UP000472320">
    <property type="component" value="Unassembled WGS sequence"/>
</dbReference>
<protein>
    <submittedName>
        <fullName evidence="7">Alpha/beta fold hydrolase</fullName>
    </submittedName>
</protein>
<keyword evidence="2" id="KW-0028">Amino-acid biosynthesis</keyword>
<dbReference type="PIRSF" id="PIRSF000443">
    <property type="entry name" value="Homoser_Ac_trans"/>
    <property type="match status" value="1"/>
</dbReference>
<feature type="domain" description="AB hydrolase-1" evidence="6">
    <location>
        <begin position="91"/>
        <end position="324"/>
    </location>
</feature>
<evidence type="ECO:0000313" key="7">
    <source>
        <dbReference type="EMBL" id="MTW11490.1"/>
    </source>
</evidence>
<feature type="active site" evidence="4">
    <location>
        <position position="322"/>
    </location>
</feature>
<evidence type="ECO:0000256" key="5">
    <source>
        <dbReference type="SAM" id="SignalP"/>
    </source>
</evidence>
<sequence>MFARRFSATLCALAIASIAYGAAPQQQFAKMGDLQLESKATINDCAIGYRTIGALNADKSNAILFTTWHTGTSRDAIGMLQSGALFDPAPWYVIVVDALGNGVSCSPSNSKTQPGTAFPQFSVRDMVESQHKLLTEKLGINHLHAVMGYSMGGMQTFQWAASYPGFMDVAIPIAGTPRLTSSDMLFLRIVEKSVVDEPAYAGGRYTKNPPLPMYNLLFAMNFDSPAHRSARTAPKDFEKFYRESMASDPDGTDANNSLWQIRAILGHDIAQGGKIEDAAARIKAHVYPINAAQDHLVNPAPSITFARLRKEEATILDTDCGHGALRCAMPAMKAVVEKALR</sequence>
<dbReference type="PANTHER" id="PTHR32268">
    <property type="entry name" value="HOMOSERINE O-ACETYLTRANSFERASE"/>
    <property type="match status" value="1"/>
</dbReference>
<dbReference type="OrthoDB" id="9800754at2"/>
<organism evidence="7 8">
    <name type="scientific">Massilia eburnea</name>
    <dbReference type="NCBI Taxonomy" id="1776165"/>
    <lineage>
        <taxon>Bacteria</taxon>
        <taxon>Pseudomonadati</taxon>
        <taxon>Pseudomonadota</taxon>
        <taxon>Betaproteobacteria</taxon>
        <taxon>Burkholderiales</taxon>
        <taxon>Oxalobacteraceae</taxon>
        <taxon>Telluria group</taxon>
        <taxon>Massilia</taxon>
    </lineage>
</organism>
<dbReference type="GO" id="GO:0016787">
    <property type="term" value="F:hydrolase activity"/>
    <property type="evidence" value="ECO:0007669"/>
    <property type="project" value="UniProtKB-KW"/>
</dbReference>
<keyword evidence="7" id="KW-0378">Hydrolase</keyword>
<keyword evidence="8" id="KW-1185">Reference proteome</keyword>
<evidence type="ECO:0000256" key="4">
    <source>
        <dbReference type="PIRSR" id="PIRSR000443-1"/>
    </source>
</evidence>
<feature type="signal peptide" evidence="5">
    <location>
        <begin position="1"/>
        <end position="21"/>
    </location>
</feature>
<dbReference type="SUPFAM" id="SSF53474">
    <property type="entry name" value="alpha/beta-Hydrolases"/>
    <property type="match status" value="1"/>
</dbReference>
<evidence type="ECO:0000256" key="1">
    <source>
        <dbReference type="ARBA" id="ARBA00022679"/>
    </source>
</evidence>
<dbReference type="PANTHER" id="PTHR32268:SF11">
    <property type="entry name" value="HOMOSERINE O-ACETYLTRANSFERASE"/>
    <property type="match status" value="1"/>
</dbReference>
<proteinExistence type="predicted"/>
<evidence type="ECO:0000259" key="6">
    <source>
        <dbReference type="Pfam" id="PF00561"/>
    </source>
</evidence>
<dbReference type="Pfam" id="PF00561">
    <property type="entry name" value="Abhydrolase_1"/>
    <property type="match status" value="1"/>
</dbReference>
<dbReference type="Gene3D" id="3.40.50.1820">
    <property type="entry name" value="alpha/beta hydrolase"/>
    <property type="match status" value="1"/>
</dbReference>
<dbReference type="GO" id="GO:0004414">
    <property type="term" value="F:homoserine O-acetyltransferase activity"/>
    <property type="evidence" value="ECO:0007669"/>
    <property type="project" value="TreeGrafter"/>
</dbReference>
<dbReference type="EMBL" id="WNKX01000008">
    <property type="protein sequence ID" value="MTW11490.1"/>
    <property type="molecule type" value="Genomic_DNA"/>
</dbReference>
<dbReference type="AlphaFoldDB" id="A0A6L6QHA0"/>
<feature type="active site" evidence="4">
    <location>
        <position position="294"/>
    </location>
</feature>
<evidence type="ECO:0000313" key="8">
    <source>
        <dbReference type="Proteomes" id="UP000472320"/>
    </source>
</evidence>
<name>A0A6L6QHA0_9BURK</name>
<evidence type="ECO:0000256" key="3">
    <source>
        <dbReference type="ARBA" id="ARBA00023315"/>
    </source>
</evidence>
<keyword evidence="1" id="KW-0808">Transferase</keyword>
<evidence type="ECO:0000256" key="2">
    <source>
        <dbReference type="ARBA" id="ARBA00023167"/>
    </source>
</evidence>
<dbReference type="GO" id="GO:0009092">
    <property type="term" value="P:homoserine metabolic process"/>
    <property type="evidence" value="ECO:0007669"/>
    <property type="project" value="TreeGrafter"/>
</dbReference>
<keyword evidence="3" id="KW-0012">Acyltransferase</keyword>
<keyword evidence="5" id="KW-0732">Signal</keyword>
<dbReference type="InterPro" id="IPR008220">
    <property type="entry name" value="HAT_MetX-like"/>
</dbReference>